<dbReference type="Gene3D" id="1.10.12.10">
    <property type="entry name" value="Lyase 2-enoyl-coa Hydratase, Chain A, domain 2"/>
    <property type="match status" value="1"/>
</dbReference>
<keyword evidence="4" id="KW-1185">Reference proteome</keyword>
<sequence>MPQNADIARALYAALAAGDREALAALLHPAFQGHAAEGMPFGIGGPHDGPEAMRRNVWGRIARNFEARVEPEHFIQLENGRLLVTGRYRGQGQGGAELDAAFIHVIGFADGQIASLDQHTDTHRWHQAAAPAPTVTLDIAEGIAVLRLNRPAKGNAINEQVTVDLLDAANRLAEAPGLRAVLITGNGPHFTLGGDLDFFAGTSAEELPNRLRRMIDRYHLAMERLMALDAPIVAAIRGGAGGGGLGLLYVADITIASDTAQFVLGYGRLGLTSDGGSTWFLPRLVGMQRARELFLLNTRFGADEALAFGLVTRVCPDAALEAEAAAMVSRLAAGPTRAFGGIRRLLRQSFETGLPDQLRAEVDTIVEVSRTADAREGIAAFAAKRSPGFRGT</sequence>
<dbReference type="GO" id="GO:0003824">
    <property type="term" value="F:catalytic activity"/>
    <property type="evidence" value="ECO:0007669"/>
    <property type="project" value="UniProtKB-ARBA"/>
</dbReference>
<dbReference type="SUPFAM" id="SSF54427">
    <property type="entry name" value="NTF2-like"/>
    <property type="match status" value="1"/>
</dbReference>
<dbReference type="AlphaFoldDB" id="A0A8J3H1S4"/>
<dbReference type="PANTHER" id="PTHR43459">
    <property type="entry name" value="ENOYL-COA HYDRATASE"/>
    <property type="match status" value="1"/>
</dbReference>
<dbReference type="Proteomes" id="UP000626220">
    <property type="component" value="Unassembled WGS sequence"/>
</dbReference>
<comment type="similarity">
    <text evidence="1">Belongs to the enoyl-CoA hydratase/isomerase family.</text>
</comment>
<dbReference type="CDD" id="cd06558">
    <property type="entry name" value="crotonase-like"/>
    <property type="match status" value="1"/>
</dbReference>
<protein>
    <recommendedName>
        <fullName evidence="2">SnoaL-like domain-containing protein</fullName>
    </recommendedName>
</protein>
<dbReference type="Pfam" id="PF00378">
    <property type="entry name" value="ECH_1"/>
    <property type="match status" value="1"/>
</dbReference>
<organism evidence="3 4">
    <name type="scientific">Seohaeicola zhoushanensis</name>
    <dbReference type="NCBI Taxonomy" id="1569283"/>
    <lineage>
        <taxon>Bacteria</taxon>
        <taxon>Pseudomonadati</taxon>
        <taxon>Pseudomonadota</taxon>
        <taxon>Alphaproteobacteria</taxon>
        <taxon>Rhodobacterales</taxon>
        <taxon>Roseobacteraceae</taxon>
        <taxon>Seohaeicola</taxon>
    </lineage>
</organism>
<dbReference type="SUPFAM" id="SSF52096">
    <property type="entry name" value="ClpP/crotonase"/>
    <property type="match status" value="1"/>
</dbReference>
<comment type="caution">
    <text evidence="3">The sequence shown here is derived from an EMBL/GenBank/DDBJ whole genome shotgun (WGS) entry which is preliminary data.</text>
</comment>
<evidence type="ECO:0000313" key="4">
    <source>
        <dbReference type="Proteomes" id="UP000626220"/>
    </source>
</evidence>
<dbReference type="InterPro" id="IPR032710">
    <property type="entry name" value="NTF2-like_dom_sf"/>
</dbReference>
<dbReference type="EMBL" id="BNCJ01000018">
    <property type="protein sequence ID" value="GHF66296.1"/>
    <property type="molecule type" value="Genomic_DNA"/>
</dbReference>
<dbReference type="Pfam" id="PF12680">
    <property type="entry name" value="SnoaL_2"/>
    <property type="match status" value="1"/>
</dbReference>
<dbReference type="InterPro" id="IPR014748">
    <property type="entry name" value="Enoyl-CoA_hydra_C"/>
</dbReference>
<dbReference type="InterPro" id="IPR001753">
    <property type="entry name" value="Enoyl-CoA_hydra/iso"/>
</dbReference>
<reference evidence="3" key="1">
    <citation type="journal article" date="2014" name="Int. J. Syst. Evol. Microbiol.">
        <title>Complete genome sequence of Corynebacterium casei LMG S-19264T (=DSM 44701T), isolated from a smear-ripened cheese.</title>
        <authorList>
            <consortium name="US DOE Joint Genome Institute (JGI-PGF)"/>
            <person name="Walter F."/>
            <person name="Albersmeier A."/>
            <person name="Kalinowski J."/>
            <person name="Ruckert C."/>
        </authorList>
    </citation>
    <scope>NUCLEOTIDE SEQUENCE</scope>
    <source>
        <strain evidence="3">KCTC 42650</strain>
    </source>
</reference>
<dbReference type="Gene3D" id="3.90.226.10">
    <property type="entry name" value="2-enoyl-CoA Hydratase, Chain A, domain 1"/>
    <property type="match status" value="1"/>
</dbReference>
<feature type="domain" description="SnoaL-like" evidence="2">
    <location>
        <begin position="8"/>
        <end position="115"/>
    </location>
</feature>
<reference evidence="3" key="2">
    <citation type="submission" date="2020-09" db="EMBL/GenBank/DDBJ databases">
        <authorList>
            <person name="Sun Q."/>
            <person name="Kim S."/>
        </authorList>
    </citation>
    <scope>NUCLEOTIDE SEQUENCE</scope>
    <source>
        <strain evidence="3">KCTC 42650</strain>
    </source>
</reference>
<proteinExistence type="inferred from homology"/>
<name>A0A8J3H1S4_9RHOB</name>
<evidence type="ECO:0000259" key="2">
    <source>
        <dbReference type="Pfam" id="PF12680"/>
    </source>
</evidence>
<accession>A0A8J3H1S4</accession>
<gene>
    <name evidence="3" type="ORF">GCM10017056_41830</name>
</gene>
<dbReference type="RefSeq" id="WP_189682074.1">
    <property type="nucleotide sequence ID" value="NZ_BNCJ01000018.1"/>
</dbReference>
<evidence type="ECO:0000256" key="1">
    <source>
        <dbReference type="ARBA" id="ARBA00005254"/>
    </source>
</evidence>
<dbReference type="PANTHER" id="PTHR43459:SF1">
    <property type="entry name" value="EG:BACN32G11.4 PROTEIN"/>
    <property type="match status" value="1"/>
</dbReference>
<dbReference type="InterPro" id="IPR037401">
    <property type="entry name" value="SnoaL-like"/>
</dbReference>
<dbReference type="InterPro" id="IPR029045">
    <property type="entry name" value="ClpP/crotonase-like_dom_sf"/>
</dbReference>
<dbReference type="Gene3D" id="3.10.450.50">
    <property type="match status" value="1"/>
</dbReference>
<evidence type="ECO:0000313" key="3">
    <source>
        <dbReference type="EMBL" id="GHF66296.1"/>
    </source>
</evidence>